<feature type="transmembrane region" description="Helical" evidence="1">
    <location>
        <begin position="70"/>
        <end position="91"/>
    </location>
</feature>
<proteinExistence type="predicted"/>
<feature type="transmembrane region" description="Helical" evidence="1">
    <location>
        <begin position="164"/>
        <end position="182"/>
    </location>
</feature>
<keyword evidence="1" id="KW-0812">Transmembrane</keyword>
<keyword evidence="1" id="KW-1133">Transmembrane helix</keyword>
<keyword evidence="3" id="KW-1185">Reference proteome</keyword>
<dbReference type="Proteomes" id="UP000198538">
    <property type="component" value="Unassembled WGS sequence"/>
</dbReference>
<dbReference type="STRING" id="582692.SAMN05720606_116107"/>
<evidence type="ECO:0000313" key="3">
    <source>
        <dbReference type="Proteomes" id="UP000198538"/>
    </source>
</evidence>
<organism evidence="2 3">
    <name type="scientific">Paenibacillus polysaccharolyticus</name>
    <dbReference type="NCBI Taxonomy" id="582692"/>
    <lineage>
        <taxon>Bacteria</taxon>
        <taxon>Bacillati</taxon>
        <taxon>Bacillota</taxon>
        <taxon>Bacilli</taxon>
        <taxon>Bacillales</taxon>
        <taxon>Paenibacillaceae</taxon>
        <taxon>Paenibacillus</taxon>
    </lineage>
</organism>
<accession>A0A1G5KQ06</accession>
<dbReference type="AlphaFoldDB" id="A0A1G5KQ06"/>
<name>A0A1G5KQ06_9BACL</name>
<keyword evidence="1" id="KW-0472">Membrane</keyword>
<feature type="transmembrane region" description="Helical" evidence="1">
    <location>
        <begin position="38"/>
        <end position="58"/>
    </location>
</feature>
<sequence length="204" mass="22571">MHIAFYPFWAARTLLSLIQVISITTLTCLIYRQTESIGYALLLLCVYLLAYAAAKFTFHKLMKHCIFSRLLIGIPVTKTLLLIGIASSLPYLRLHTAVMFMGATLLAVVNCWEALVLKKLQSRLMRGEDIAKASSLLSFSNYTVAGIGLVMTIIAILYLGRAQVLWAAVALSLAALALIVTVHRLTHKLSSTSISLDIRRPLHK</sequence>
<evidence type="ECO:0000313" key="2">
    <source>
        <dbReference type="EMBL" id="SCZ02652.1"/>
    </source>
</evidence>
<feature type="transmembrane region" description="Helical" evidence="1">
    <location>
        <begin position="12"/>
        <end position="32"/>
    </location>
</feature>
<dbReference type="EMBL" id="FMVM01000016">
    <property type="protein sequence ID" value="SCZ02652.1"/>
    <property type="molecule type" value="Genomic_DNA"/>
</dbReference>
<reference evidence="3" key="1">
    <citation type="submission" date="2016-10" db="EMBL/GenBank/DDBJ databases">
        <authorList>
            <person name="Varghese N."/>
            <person name="Submissions S."/>
        </authorList>
    </citation>
    <scope>NUCLEOTIDE SEQUENCE [LARGE SCALE GENOMIC DNA]</scope>
    <source>
        <strain evidence="3">BL9</strain>
    </source>
</reference>
<protein>
    <submittedName>
        <fullName evidence="2">Uncharacterized protein</fullName>
    </submittedName>
</protein>
<evidence type="ECO:0000256" key="1">
    <source>
        <dbReference type="SAM" id="Phobius"/>
    </source>
</evidence>
<feature type="transmembrane region" description="Helical" evidence="1">
    <location>
        <begin position="136"/>
        <end position="158"/>
    </location>
</feature>
<feature type="transmembrane region" description="Helical" evidence="1">
    <location>
        <begin position="97"/>
        <end position="115"/>
    </location>
</feature>
<gene>
    <name evidence="2" type="ORF">SAMN05720606_116107</name>
</gene>